<dbReference type="InterPro" id="IPR036890">
    <property type="entry name" value="HATPase_C_sf"/>
</dbReference>
<feature type="domain" description="Histidine kinase" evidence="12">
    <location>
        <begin position="147"/>
        <end position="354"/>
    </location>
</feature>
<dbReference type="InterPro" id="IPR003660">
    <property type="entry name" value="HAMP_dom"/>
</dbReference>
<evidence type="ECO:0000259" key="13">
    <source>
        <dbReference type="PROSITE" id="PS50885"/>
    </source>
</evidence>
<dbReference type="SMART" id="SM00387">
    <property type="entry name" value="HATPase_c"/>
    <property type="match status" value="1"/>
</dbReference>
<feature type="domain" description="HAMP" evidence="13">
    <location>
        <begin position="79"/>
        <end position="132"/>
    </location>
</feature>
<dbReference type="SMART" id="SM00304">
    <property type="entry name" value="HAMP"/>
    <property type="match status" value="1"/>
</dbReference>
<dbReference type="InterPro" id="IPR005467">
    <property type="entry name" value="His_kinase_dom"/>
</dbReference>
<evidence type="ECO:0000256" key="11">
    <source>
        <dbReference type="SAM" id="Phobius"/>
    </source>
</evidence>
<evidence type="ECO:0000256" key="8">
    <source>
        <dbReference type="ARBA" id="ARBA00022989"/>
    </source>
</evidence>
<evidence type="ECO:0000256" key="6">
    <source>
        <dbReference type="ARBA" id="ARBA00022692"/>
    </source>
</evidence>
<dbReference type="InterPro" id="IPR036097">
    <property type="entry name" value="HisK_dim/P_sf"/>
</dbReference>
<keyword evidence="9" id="KW-0902">Two-component regulatory system</keyword>
<dbReference type="InterPro" id="IPR003594">
    <property type="entry name" value="HATPase_dom"/>
</dbReference>
<evidence type="ECO:0000256" key="5">
    <source>
        <dbReference type="ARBA" id="ARBA00022679"/>
    </source>
</evidence>
<proteinExistence type="predicted"/>
<dbReference type="RefSeq" id="WP_380829343.1">
    <property type="nucleotide sequence ID" value="NZ_JBHTCG010000018.1"/>
</dbReference>
<dbReference type="EC" id="2.7.13.3" evidence="3"/>
<dbReference type="Pfam" id="PF00512">
    <property type="entry name" value="HisKA"/>
    <property type="match status" value="1"/>
</dbReference>
<evidence type="ECO:0000256" key="4">
    <source>
        <dbReference type="ARBA" id="ARBA00022553"/>
    </source>
</evidence>
<protein>
    <recommendedName>
        <fullName evidence="3">histidine kinase</fullName>
        <ecNumber evidence="3">2.7.13.3</ecNumber>
    </recommendedName>
</protein>
<comment type="catalytic activity">
    <reaction evidence="1">
        <text>ATP + protein L-histidine = ADP + protein N-phospho-L-histidine.</text>
        <dbReference type="EC" id="2.7.13.3"/>
    </reaction>
</comment>
<dbReference type="SUPFAM" id="SSF47384">
    <property type="entry name" value="Homodimeric domain of signal transducing histidine kinase"/>
    <property type="match status" value="1"/>
</dbReference>
<evidence type="ECO:0000256" key="7">
    <source>
        <dbReference type="ARBA" id="ARBA00022777"/>
    </source>
</evidence>
<name>A0ABW2P704_9ACTN</name>
<dbReference type="InterPro" id="IPR003661">
    <property type="entry name" value="HisK_dim/P_dom"/>
</dbReference>
<keyword evidence="10 11" id="KW-0472">Membrane</keyword>
<dbReference type="Proteomes" id="UP001596496">
    <property type="component" value="Unassembled WGS sequence"/>
</dbReference>
<evidence type="ECO:0000313" key="14">
    <source>
        <dbReference type="EMBL" id="MFC7385406.1"/>
    </source>
</evidence>
<dbReference type="SMART" id="SM00388">
    <property type="entry name" value="HisKA"/>
    <property type="match status" value="1"/>
</dbReference>
<keyword evidence="6 11" id="KW-0812">Transmembrane</keyword>
<comment type="subcellular location">
    <subcellularLocation>
        <location evidence="2">Cell membrane</location>
    </subcellularLocation>
</comment>
<evidence type="ECO:0000256" key="9">
    <source>
        <dbReference type="ARBA" id="ARBA00023012"/>
    </source>
</evidence>
<feature type="transmembrane region" description="Helical" evidence="11">
    <location>
        <begin position="55"/>
        <end position="75"/>
    </location>
</feature>
<organism evidence="14 15">
    <name type="scientific">Sphaerisporangium rhizosphaerae</name>
    <dbReference type="NCBI Taxonomy" id="2269375"/>
    <lineage>
        <taxon>Bacteria</taxon>
        <taxon>Bacillati</taxon>
        <taxon>Actinomycetota</taxon>
        <taxon>Actinomycetes</taxon>
        <taxon>Streptosporangiales</taxon>
        <taxon>Streptosporangiaceae</taxon>
        <taxon>Sphaerisporangium</taxon>
    </lineage>
</organism>
<evidence type="ECO:0000313" key="15">
    <source>
        <dbReference type="Proteomes" id="UP001596496"/>
    </source>
</evidence>
<keyword evidence="15" id="KW-1185">Reference proteome</keyword>
<dbReference type="Gene3D" id="3.30.565.10">
    <property type="entry name" value="Histidine kinase-like ATPase, C-terminal domain"/>
    <property type="match status" value="1"/>
</dbReference>
<gene>
    <name evidence="14" type="ORF">ACFQSB_24580</name>
</gene>
<dbReference type="InterPro" id="IPR004358">
    <property type="entry name" value="Sig_transdc_His_kin-like_C"/>
</dbReference>
<dbReference type="InterPro" id="IPR050428">
    <property type="entry name" value="TCS_sensor_his_kinase"/>
</dbReference>
<evidence type="ECO:0000256" key="2">
    <source>
        <dbReference type="ARBA" id="ARBA00004236"/>
    </source>
</evidence>
<dbReference type="Pfam" id="PF02518">
    <property type="entry name" value="HATPase_c"/>
    <property type="match status" value="1"/>
</dbReference>
<dbReference type="SUPFAM" id="SSF55874">
    <property type="entry name" value="ATPase domain of HSP90 chaperone/DNA topoisomerase II/histidine kinase"/>
    <property type="match status" value="1"/>
</dbReference>
<keyword evidence="4" id="KW-0597">Phosphoprotein</keyword>
<sequence>MSPGSSSRRPRSTPARLTVLAMATASALLVPMGMVGASAAEHGMTVSPLAPCWAFRLFWSAHIVLLILLATAVTWKMTSRTLVPVQLMRARLAAINVSDLSTRIPQPSGRGEIAQLARTINNTLGRLEQAKASTDRALQRQRQFASDASHELRTPLAGLRVRLEEAQMHPSGTDLPDLMGHALEDLDRVQGIMTDLLLLARLGATAPQATQRVDLTGLVRAETARRTDRHPVSLDLADGIVIDAVPGQIARVLTNLLDNAQRHAAGQVRVRLRRSAAQAELVVSDDGDGVPPADRERIFQRFVRLDAARSRDRGGTGLGLAIARDIATAHHGTLSVHQAPIGGAGFVLRLPLSAPAERPGPQPPAAE</sequence>
<evidence type="ECO:0000256" key="3">
    <source>
        <dbReference type="ARBA" id="ARBA00012438"/>
    </source>
</evidence>
<dbReference type="CDD" id="cd00082">
    <property type="entry name" value="HisKA"/>
    <property type="match status" value="1"/>
</dbReference>
<evidence type="ECO:0000259" key="12">
    <source>
        <dbReference type="PROSITE" id="PS50109"/>
    </source>
</evidence>
<dbReference type="CDD" id="cd06225">
    <property type="entry name" value="HAMP"/>
    <property type="match status" value="1"/>
</dbReference>
<dbReference type="Gene3D" id="6.10.340.10">
    <property type="match status" value="1"/>
</dbReference>
<dbReference type="Gene3D" id="1.10.287.130">
    <property type="match status" value="1"/>
</dbReference>
<keyword evidence="5" id="KW-0808">Transferase</keyword>
<evidence type="ECO:0000256" key="10">
    <source>
        <dbReference type="ARBA" id="ARBA00023136"/>
    </source>
</evidence>
<comment type="caution">
    <text evidence="14">The sequence shown here is derived from an EMBL/GenBank/DDBJ whole genome shotgun (WGS) entry which is preliminary data.</text>
</comment>
<dbReference type="EMBL" id="JBHTCG010000018">
    <property type="protein sequence ID" value="MFC7385406.1"/>
    <property type="molecule type" value="Genomic_DNA"/>
</dbReference>
<keyword evidence="7 14" id="KW-0418">Kinase</keyword>
<dbReference type="PANTHER" id="PTHR45436">
    <property type="entry name" value="SENSOR HISTIDINE KINASE YKOH"/>
    <property type="match status" value="1"/>
</dbReference>
<accession>A0ABW2P704</accession>
<dbReference type="CDD" id="cd00075">
    <property type="entry name" value="HATPase"/>
    <property type="match status" value="1"/>
</dbReference>
<dbReference type="PROSITE" id="PS50109">
    <property type="entry name" value="HIS_KIN"/>
    <property type="match status" value="1"/>
</dbReference>
<dbReference type="GO" id="GO:0016301">
    <property type="term" value="F:kinase activity"/>
    <property type="evidence" value="ECO:0007669"/>
    <property type="project" value="UniProtKB-KW"/>
</dbReference>
<evidence type="ECO:0000256" key="1">
    <source>
        <dbReference type="ARBA" id="ARBA00000085"/>
    </source>
</evidence>
<dbReference type="PRINTS" id="PR00344">
    <property type="entry name" value="BCTRLSENSOR"/>
</dbReference>
<keyword evidence="8 11" id="KW-1133">Transmembrane helix</keyword>
<dbReference type="PANTHER" id="PTHR45436:SF5">
    <property type="entry name" value="SENSOR HISTIDINE KINASE TRCS"/>
    <property type="match status" value="1"/>
</dbReference>
<reference evidence="15" key="1">
    <citation type="journal article" date="2019" name="Int. J. Syst. Evol. Microbiol.">
        <title>The Global Catalogue of Microorganisms (GCM) 10K type strain sequencing project: providing services to taxonomists for standard genome sequencing and annotation.</title>
        <authorList>
            <consortium name="The Broad Institute Genomics Platform"/>
            <consortium name="The Broad Institute Genome Sequencing Center for Infectious Disease"/>
            <person name="Wu L."/>
            <person name="Ma J."/>
        </authorList>
    </citation>
    <scope>NUCLEOTIDE SEQUENCE [LARGE SCALE GENOMIC DNA]</scope>
    <source>
        <strain evidence="15">CECT 7649</strain>
    </source>
</reference>
<dbReference type="PROSITE" id="PS50885">
    <property type="entry name" value="HAMP"/>
    <property type="match status" value="1"/>
</dbReference>
<dbReference type="Pfam" id="PF00672">
    <property type="entry name" value="HAMP"/>
    <property type="match status" value="1"/>
</dbReference>